<dbReference type="AlphaFoldDB" id="B8M3F3"/>
<evidence type="ECO:0000313" key="2">
    <source>
        <dbReference type="Proteomes" id="UP000001745"/>
    </source>
</evidence>
<dbReference type="PhylomeDB" id="B8M3F3"/>
<reference evidence="2" key="1">
    <citation type="journal article" date="2015" name="Genome Announc.">
        <title>Genome sequence of the AIDS-associated pathogen Penicillium marneffei (ATCC18224) and its near taxonomic relative Talaromyces stipitatus (ATCC10500).</title>
        <authorList>
            <person name="Nierman W.C."/>
            <person name="Fedorova-Abrams N.D."/>
            <person name="Andrianopoulos A."/>
        </authorList>
    </citation>
    <scope>NUCLEOTIDE SEQUENCE [LARGE SCALE GENOMIC DNA]</scope>
    <source>
        <strain evidence="2">ATCC 10500 / CBS 375.48 / QM 6759 / NRRL 1006</strain>
    </source>
</reference>
<proteinExistence type="predicted"/>
<dbReference type="STRING" id="441959.B8M3F3"/>
<dbReference type="InParanoid" id="B8M3F3"/>
<dbReference type="VEuPathDB" id="FungiDB:TSTA_095740"/>
<dbReference type="PANTHER" id="PTHR36091:SF1">
    <property type="entry name" value="ALTERED INHERITANCE OF MITOCHONDRIA PROTEIN 9, MITOCHONDRIAL"/>
    <property type="match status" value="1"/>
</dbReference>
<accession>B8M3F3</accession>
<sequence>MDKVEGLPLSQIWNTLKMLQKLQVLLAMTRLQKQWMNVSFSHYGSFFYATDVKPLTGNHYARDGKTISDSTFAIGPTTERDWFGASRSLLDIEKGPYERIKQDSDDAVAGTEPVVEAKETMGDLWPDKGFIEHEHYDDCKAALREVKAQILEQLADNDKKRAEYKRYWPFE</sequence>
<protein>
    <submittedName>
        <fullName evidence="1">Uncharacterized protein</fullName>
    </submittedName>
</protein>
<dbReference type="OrthoDB" id="2831558at2759"/>
<dbReference type="PANTHER" id="PTHR36091">
    <property type="entry name" value="ALTERED INHERITANCE OF MITOCHONDRIA PROTEIN 9, MITOCHONDRIAL"/>
    <property type="match status" value="1"/>
</dbReference>
<dbReference type="eggNOG" id="ENOG502SHU0">
    <property type="taxonomic scope" value="Eukaryota"/>
</dbReference>
<organism evidence="1 2">
    <name type="scientific">Talaromyces stipitatus (strain ATCC 10500 / CBS 375.48 / QM 6759 / NRRL 1006)</name>
    <name type="common">Penicillium stipitatum</name>
    <dbReference type="NCBI Taxonomy" id="441959"/>
    <lineage>
        <taxon>Eukaryota</taxon>
        <taxon>Fungi</taxon>
        <taxon>Dikarya</taxon>
        <taxon>Ascomycota</taxon>
        <taxon>Pezizomycotina</taxon>
        <taxon>Eurotiomycetes</taxon>
        <taxon>Eurotiomycetidae</taxon>
        <taxon>Eurotiales</taxon>
        <taxon>Trichocomaceae</taxon>
        <taxon>Talaromyces</taxon>
        <taxon>Talaromyces sect. Talaromyces</taxon>
    </lineage>
</organism>
<dbReference type="EMBL" id="EQ962653">
    <property type="protein sequence ID" value="EED22325.1"/>
    <property type="molecule type" value="Genomic_DNA"/>
</dbReference>
<dbReference type="HOGENOM" id="CLU_1563920_0_0_1"/>
<gene>
    <name evidence="1" type="ORF">TSTA_095740</name>
</gene>
<evidence type="ECO:0000313" key="1">
    <source>
        <dbReference type="EMBL" id="EED22325.1"/>
    </source>
</evidence>
<keyword evidence="2" id="KW-1185">Reference proteome</keyword>
<dbReference type="GeneID" id="8105885"/>
<dbReference type="RefSeq" id="XP_002479288.1">
    <property type="nucleotide sequence ID" value="XM_002479243.1"/>
</dbReference>
<dbReference type="Proteomes" id="UP000001745">
    <property type="component" value="Unassembled WGS sequence"/>
</dbReference>
<name>B8M3F3_TALSN</name>
<dbReference type="GO" id="GO:0005739">
    <property type="term" value="C:mitochondrion"/>
    <property type="evidence" value="ECO:0007669"/>
    <property type="project" value="TreeGrafter"/>
</dbReference>
<dbReference type="InterPro" id="IPR051035">
    <property type="entry name" value="Mito_inheritance_9"/>
</dbReference>